<feature type="region of interest" description="Disordered" evidence="4">
    <location>
        <begin position="4781"/>
        <end position="4972"/>
    </location>
</feature>
<dbReference type="Gene3D" id="3.30.559.10">
    <property type="entry name" value="Chloramphenicol acetyltransferase-like domain"/>
    <property type="match status" value="5"/>
</dbReference>
<dbReference type="SUPFAM" id="SSF52777">
    <property type="entry name" value="CoA-dependent acyltransferases"/>
    <property type="match status" value="10"/>
</dbReference>
<dbReference type="Gene3D" id="1.10.1200.10">
    <property type="entry name" value="ACP-like"/>
    <property type="match status" value="3"/>
</dbReference>
<comment type="cofactor">
    <cofactor evidence="1">
        <name>pantetheine 4'-phosphate</name>
        <dbReference type="ChEBI" id="CHEBI:47942"/>
    </cofactor>
</comment>
<evidence type="ECO:0000256" key="2">
    <source>
        <dbReference type="ARBA" id="ARBA00022450"/>
    </source>
</evidence>
<dbReference type="InterPro" id="IPR036736">
    <property type="entry name" value="ACP-like_sf"/>
</dbReference>
<keyword evidence="2" id="KW-0596">Phosphopantetheine</keyword>
<protein>
    <submittedName>
        <fullName evidence="6">Amino acid adenylation domain-containing protein</fullName>
    </submittedName>
</protein>
<sequence>MSQTTLDGFTASPQQLRLLHLAHDVPEAVPMARWDLDVRGALSEPRLVDALHALVARHEILRTHLARAETAALPLQVVADELDPVLDRLVVDEADGQTFDAALDAHLLREGEGMHTSSFRAFLARMGDGHWRLSLIMPSTHADATTFAILVDDLVAIYSGELPANGDATDEDETEEGELQYADVAEWMHEILTPVEGETAEDRARREAGLRFWTGADWSDGLTSGLTFDGGPTDDQALHTRVCPVPMDEETQGWLMRRTAADPASRDALLLGLWVLMLHRHGEGREPVVALCRPGRTYDGLECVSGLLAKYLPIRPGVPAKRALSGWVEDLAALVRAADDHGEYYDWSRLGLPARGYFATAFESVDLHANRVRPDLVFETVDCDLPGERFGLKLRVAVCDQAVSLALSFDEARFGSVRVGLLAEQLASLIAEARAMPDADLAMLTGLNGAERARILDDFNRHTGEPARPSCFHHLVLDRAGGIPHAPAVCRNDEVLRFGMLTARSALLADRLRRLGVGPDVVVGLMLPRSVDLPVALLAVLRAGGAFLPLDPGLPPGRLSTLVNDARVKLVICDPSTAALEGTAARMLVLGRDLTWGGAGSGAPASTAVVAGERHHSPDQLAYVMYTSGSTGVPKGVMISHRALCNYLEAAVALYRADGDGGAPVFGAFGFDATLTTLLAPWLAGKPIHLLPEDHTLEVLADRLHGLEAFAMVKMTPAHLDALRHLDPAGPSPTAAGALILGGEALLGPALRAWRTAAPATRVFNEYGPTEATVGCCVHEVPPGADLTGPVPIGFPFAGMRLYLLNEALQPVPRGVPGEIYIAGPGLARGYFERPGQTAALFLPDPFATEPGARMYRSGDLARFPLREGEACEPLEFLGRRDHQVKIRGYRIEPDEVSALLRGRDDVAEAHTALSGEGEAEPRLAAWLTPAAGSADALDLEAIGAWLADRLPDYMVPSALVPLATMPLTANGKLDRAALPKPDAGRRARYQSPQTPVEAGLAELWRDLLACQSVGRADHFFRLGGHSLLATRLVSRIRGRFGVGLSLRTLFDVPVLADMAAAIEAAESTELPPIEPCGHDGEAPLSPAQLSMWLVDQKEGASSLYNIPGALKLVGHLDREALAEAFRRLIDRHEALRTRFRVGPDGPLQVIEATAGEPLTFVDLAEAPTEARASRLDELVAAEAAHVFHLTEAPPFRAVLVRLDARDHRLLINLHHIIADGWSIEVMIGELSRCYAALREGREPELPKPALQYADVAVWQNRWLRGEVLERRLDYWREALEGAPELLELPTDLPRPSVLGHRGATCVVTLDRSQRQALDQLCRSYDTTPFTVLLATYAALLGRYAWSDDVVIGTAVANRGRMELEGLVGCLVNTLALRFDLSGIRDTPTLLNRVSQIFLEGYANQQVPLDAVMEAVRPERTLSHAPLFQVVFQLVDDLSDSIQLPDLDVEVVEQPTGLAKWDLLLTAEHGLERTRLLLEYNLDLFQRDTIERMLAHFSRLLTEMARTPHHPPTHQALFDVAAFRDQVREWRHDACPVPRIDHFHDLLSSAAARNGAGTAVIHGDARIGYQALEARANRWAHELRRRGLGAEDLVGLALPRSIDMVTAIFAVMKAGGAYLPLDPDYPAERLRYMVEDAGAALVLVVDAAAIERYPATCTALTAADLDRAAADRPVTAPALRIDPDQLAYVLFTSGSTGRPKGVQVTHRNVANHAMVFGEAFGLEPDSHVYQTSSFNFDMSVGELAMTFYGAATLDLGPAEMLMPSPELTAYLKLQGVTHMMILPFVLPAMGPLDGLDLKVMIVAGASFTRRMLEPLQPGRVVYNGYGPTETTVVSNFYRVREDDGERAYPIGGPVANLTCYVVDRAMNLVPVGVPGELLIGGVQVSRGYRNHPELTATRFIPDPFGHDRGGRLYRTGDLVRYLPDGDIVFMGRIDQQMKVRGFRIEPVEIEQVLCRHEAIADAVVLPRRSRREEEILAAFLVADAAVDGAPAGTELRDFLKQSLPNFMIPNNYVFLDGFPQLPNGKINRQALANWDLGEEEESSRQAPRDDDERVLAEIWAEVLALADVGRDDDFFALGGHSLLATRVMSQVRERFCVSLPVRVLFEGATPAQLADRIRSERETHPTSSEEPSRIGTAEPEDSVPAEADPHELPRIQPVPRDGALPLSFAQNRLWFLEQVEGLGSAYHIHGAWMLDGVLDPSALREAFACLVARHEILRTNIAFDADSGEPVQVIAAEPRFDWHFERLGDAHPTVPEAEARARYARLAARKFDLQRDPLLRVVLLELDSAWHLLGVVMHHIVSDGWSVGLLIRELSEMYADLRAGRAPNAQPLAVQYADFAYWQRRHLAPVLAHQLEYWRNRLLGAPPLLRLPLDHGRQAGAARRGGLYRFRLDAAATADLQASSRRHGTTLFMTCLAAYTALLQRLSGQDDVVVGVPIANRHRAELEPLLGFFVNMLPMRIRLEDDPSAADLLAHVRDTGLEDFAHQDLPFERLVEALAPNRDAAHTPLVQAVFMFQNMGLGDLALDDLTLRPFDGEATDAKFDLSLALHEGTGADGAQELEAEWEYDADLFEAETIRRFAHWYRVLLAFMAASPEQPVSAADLHPERDHLAVAVPFDRTTPLPGSEETLAGRFERQAARTPDAMAIWCEEASWTYAELNAEANRMAHELRALGVGAEVPVGLCIHRSAPMVAAWIAILKIGAVCVPLDPSYPRPRLAYMMGHAGLAAVISRRASAGALPESEVPLLCLDADHDRIQARATTNPARLDHGDMAVYLLYTSGSTGSAKGVVGTHRATLNRIDWMQARVALTPDEVVAQKTALNFVDSVWEIFAPLLHGASLRILPDWAVRDPRELLRYLGQASVTRLTAVPSLLRAMLETGLDLNRALPALRICVSSGETLDGETASALRRRLPRVRLLNLYGSTEVAGDATWFELVDETRDAVPIGAPISHLRAYVLDGRGRAVPPGLPGELWLGGVGLARGYAHMPAHTAERFVPDPFGSRPGARLFRTGDRVRLDGDGCLQFLGRVDHQVKLRGVRIEPGEVEALLRRHPAVASCVVGVTERATGGDGSDAQLVAWWVTRPETEISAAELRVWLRSRLPDFLVPAAYVQVAALPLTPNGKIDRGALPAPEVWGVALDETAPRNDGERKLAEIWAEVIGCPAVGIHANFFDLGGHSLLATRVVARVRERLGRDFGLRDFFGKPTVAEQAVLLAGEGTAPQVMALEGPRPVPRDQPLPLSFAQQRLWFLTRLEGPSATYNMPVALRLRGDLDCAALARAVDGLVARHESLRTIFVSVDDEICQRILTPTTGHLEMRDLSRHEAASREAAWRDLVRSTSLVTFDLERGPLFRAILVAMGDGQHGLLLNLHHIVGDGWSMGVLVRDLMELYRAARAGKPPQLPMPSVAYADFAVWQRAWLQGNVVERQLAYWKDRLGDGIPVLALPTDRPRPPRLSFRGARQGLLLSAELTTDLKALSRREGASLFMVLLATFKLLLSRHSGQDDFAIGSPVAGRRLRELEPIIGFFLNHLVLRTDLRGNPRFVELLARVRETTLAAYENQDVPFERLLEVLRPKRDRGRTSLFQVMFNMLNMPDPEVDLPDLSLEVVETPDIGAKFDLTLYAGQEGDRLQLDLSYNADLFDRDRMVRLLDQYRHLLTQVAAAPELPIDAFSLVTDEARVCLPDLGKALDATWRGSVVEWVARQARQTPDEPAVIGHHQHWRYAELVARFEAVAAALAETGIVAGDVVAILGARDASVVPAVLGTFRAGAVYLLLDPDYPDSRLIDLLEASGARGWIQLDRAGPIGADFEAYLDRAGLAGRLRIADDGLPRQWDDRPCTSGLQPPELEIGPKDPAILTFTSGSTGKPKGVLGRHGSLTHFLPWTARTYDLRPDDRFSMLSGIAHDPLQRDIFTPLCLGASLFVPSPEDFGPDRLAAWMRAREISVALVTPPMVHILAENREPVLLPALRRVFLTGDRLLGRHVTALRGLAPDVRIVNFYGATETQRSVAGYLVPDDYARDPEDREAREAVLPLGRGTGDGVQVLVLNRAMGLAGVDELGEIHIRGPHLAAGYLDDPDLTRARFLASPASVDPDDRIYKTGDLGRFRADGHLVFADRMDSQIKIRGFRVEPAEIEARLMAYPGVKQALVLARPGGSGTQRDLAAFMVPDDTAVSWLDDPVAAGAARRRIYLHVTEVLPSYMIPGSLIFLAQLPLTLNRKIDRKALVTMDWDHPGIRGGVEGASALPGTATERELVCLWEDLLNLSPVGVDDDFFILGGHSLLAVQLAARVRDRFGVSVALGAVFDAPRLSDFAEFIDRRVADQGGSGHVLPHVEIAHDEPRPARLPLSFSQERLFFLHRLHDMGTAYLIPAMLEVQGALDERALAQAFQALVDRHEALRTRFDAEDGVAYQIVDAPPSATDAVLRVVDLATEGPVDTAIALERARVELARPWSLSEERPIRAALYRTGEDRSLLLFAMQHIVSDGWSMGVLLREVTELYRAFSQGREPELAPLPLQYADYALWQRRTWDGAFLAREVDWWRNRLAGAPALLELPVDRPRPPVQRFHGAALRFPLGAELVDPLRDLGRDQGATLFMVLLGGFAALLSRWSGQRDVVIGTPVANRDDARLEHLIGFFVNTLALRFDLEDDPSVRQWVTRVRRTCLEALAHQGVPFERLVAELQPRRQPAHAPLFQVMFVFHNQPMREVSLPGLRFEPVQRVLAETKFDVTLSLAESESGGGLDAVLEYNTDIFDASSMTCMIAHLQALWKSMAAAPTRRLSALNLCDGPERSESNESTREAESGVVPGRFSGPLNPTKRSIHESGEPHEREAETVNRSESDGSRGEAESGVVPGRFSGPLNPTKRSIHESGEPHGSEAETVNRSESDGSRGEAESGVVPGRFSGPLNPTKRSVHESGEPHEREAETVNRSESEGSRGEAESGVVPGRFSGPLNPTKRSIHESQTPREGATRAPAEPQPWVIASFEARAAAHPDRPALQIGDRVLRYGELNAAANRLAHLLRGAGVGVDDLVALCLPRSPELLVGLLGILKAGAAYVPLDPNYPSERIETVLADSGATLMVTTRELETRLGGDLACFALDDVEANDDPGAADNPGLVPPADARAYVIYTSGSTGRPKGVAISHASLAASNAARDDVYGDPPEAFLLLSPIAFDSSVVGLYHTLCGGGTLVLPTEDQVGNVHALLAAMRRRQVTHTLCLPSLYAVLMDLAGREDWASLDTVIVAGEACPPALIERHRQAWPQVRLFNEYGPTEGTVWSSVFDCGHYAGERRVSVGRPLDHVAVRVLDAHGQPVPVGLPGELYLGGPGLARGYHGDPAKTAAAFVPDGFGTQPGARLYRTGDRVRLGADGRLDFLGRVDHQLKLRGYRIEPGEVETALRSLYGVSDAVVLAIPVEAGATRDLAAGQGGDLRLVAHVQPELGLSLDPDAMMVALRKVLPEYMVPAAILIHEVLPKMPNGKVDRKALRAWALPEPPRAEGTPPRTGTETELASMWCDLLGRDRIFADDHFFALGGHSLLAMRLFARIQEHFRVELTLLDLFREPVLRDMAELIDTRAWAAQAPEPSDEPLNDDEEEFLL</sequence>
<dbReference type="FunFam" id="1.10.1200.10:FF:000005">
    <property type="entry name" value="Nonribosomal peptide synthetase 1"/>
    <property type="match status" value="1"/>
</dbReference>
<feature type="domain" description="Carrier" evidence="5">
    <location>
        <begin position="992"/>
        <end position="1067"/>
    </location>
</feature>
<accession>A0A8A4TRV7</accession>
<feature type="domain" description="Carrier" evidence="5">
    <location>
        <begin position="2046"/>
        <end position="2121"/>
    </location>
</feature>
<dbReference type="InterPro" id="IPR010071">
    <property type="entry name" value="AA_adenyl_dom"/>
</dbReference>
<dbReference type="CDD" id="cd19531">
    <property type="entry name" value="LCL_NRPS-like"/>
    <property type="match status" value="4"/>
</dbReference>
<dbReference type="FunFam" id="3.30.559.10:FF:000012">
    <property type="entry name" value="Non-ribosomal peptide synthetase"/>
    <property type="match status" value="1"/>
</dbReference>
<evidence type="ECO:0000313" key="7">
    <source>
        <dbReference type="Proteomes" id="UP000663929"/>
    </source>
</evidence>
<evidence type="ECO:0000256" key="1">
    <source>
        <dbReference type="ARBA" id="ARBA00001957"/>
    </source>
</evidence>
<dbReference type="NCBIfam" id="TIGR01733">
    <property type="entry name" value="AA-adenyl-dom"/>
    <property type="match status" value="5"/>
</dbReference>
<feature type="domain" description="Carrier" evidence="5">
    <location>
        <begin position="5492"/>
        <end position="5567"/>
    </location>
</feature>
<feature type="compositionally biased region" description="Basic and acidic residues" evidence="4">
    <location>
        <begin position="4907"/>
        <end position="4934"/>
    </location>
</feature>
<organism evidence="6 7">
    <name type="scientific">Sulfidibacter corallicola</name>
    <dbReference type="NCBI Taxonomy" id="2818388"/>
    <lineage>
        <taxon>Bacteria</taxon>
        <taxon>Pseudomonadati</taxon>
        <taxon>Acidobacteriota</taxon>
        <taxon>Holophagae</taxon>
        <taxon>Acanthopleuribacterales</taxon>
        <taxon>Acanthopleuribacteraceae</taxon>
        <taxon>Sulfidibacter</taxon>
    </lineage>
</organism>
<feature type="region of interest" description="Disordered" evidence="4">
    <location>
        <begin position="2115"/>
        <end position="2151"/>
    </location>
</feature>
<dbReference type="GO" id="GO:0072330">
    <property type="term" value="P:monocarboxylic acid biosynthetic process"/>
    <property type="evidence" value="ECO:0007669"/>
    <property type="project" value="UniProtKB-ARBA"/>
</dbReference>
<feature type="compositionally biased region" description="Basic and acidic residues" evidence="4">
    <location>
        <begin position="4783"/>
        <end position="4797"/>
    </location>
</feature>
<dbReference type="GO" id="GO:0003824">
    <property type="term" value="F:catalytic activity"/>
    <property type="evidence" value="ECO:0007669"/>
    <property type="project" value="InterPro"/>
</dbReference>
<dbReference type="InterPro" id="IPR000873">
    <property type="entry name" value="AMP-dep_synth/lig_dom"/>
</dbReference>
<dbReference type="Gene3D" id="2.30.38.10">
    <property type="entry name" value="Luciferase, Domain 3"/>
    <property type="match status" value="2"/>
</dbReference>
<feature type="domain" description="Carrier" evidence="5">
    <location>
        <begin position="3142"/>
        <end position="3217"/>
    </location>
</feature>
<feature type="compositionally biased region" description="Basic and acidic residues" evidence="4">
    <location>
        <begin position="4815"/>
        <end position="4842"/>
    </location>
</feature>
<dbReference type="InterPro" id="IPR023213">
    <property type="entry name" value="CAT-like_dom_sf"/>
</dbReference>
<dbReference type="PROSITE" id="PS00455">
    <property type="entry name" value="AMP_BINDING"/>
    <property type="match status" value="5"/>
</dbReference>
<evidence type="ECO:0000313" key="6">
    <source>
        <dbReference type="EMBL" id="QTD52253.1"/>
    </source>
</evidence>
<dbReference type="InterPro" id="IPR009081">
    <property type="entry name" value="PP-bd_ACP"/>
</dbReference>
<evidence type="ECO:0000256" key="3">
    <source>
        <dbReference type="ARBA" id="ARBA00022553"/>
    </source>
</evidence>
<dbReference type="SMART" id="SM00823">
    <property type="entry name" value="PKS_PP"/>
    <property type="match status" value="5"/>
</dbReference>
<dbReference type="InterPro" id="IPR001242">
    <property type="entry name" value="Condensation_dom"/>
</dbReference>
<dbReference type="InterPro" id="IPR042099">
    <property type="entry name" value="ANL_N_sf"/>
</dbReference>
<dbReference type="Pfam" id="PF13193">
    <property type="entry name" value="AMP-binding_C"/>
    <property type="match status" value="3"/>
</dbReference>
<dbReference type="RefSeq" id="WP_237382362.1">
    <property type="nucleotide sequence ID" value="NZ_CP071793.1"/>
</dbReference>
<keyword evidence="7" id="KW-1185">Reference proteome</keyword>
<dbReference type="GO" id="GO:0043041">
    <property type="term" value="P:amino acid activation for nonribosomal peptide biosynthetic process"/>
    <property type="evidence" value="ECO:0007669"/>
    <property type="project" value="TreeGrafter"/>
</dbReference>
<dbReference type="PROSITE" id="PS00012">
    <property type="entry name" value="PHOSPHOPANTETHEINE"/>
    <property type="match status" value="2"/>
</dbReference>
<proteinExistence type="predicted"/>
<dbReference type="Gene3D" id="3.40.50.980">
    <property type="match status" value="4"/>
</dbReference>
<dbReference type="Proteomes" id="UP000663929">
    <property type="component" value="Chromosome"/>
</dbReference>
<dbReference type="EMBL" id="CP071793">
    <property type="protein sequence ID" value="QTD52253.1"/>
    <property type="molecule type" value="Genomic_DNA"/>
</dbReference>
<feature type="compositionally biased region" description="Basic and acidic residues" evidence="4">
    <location>
        <begin position="4861"/>
        <end position="4888"/>
    </location>
</feature>
<dbReference type="Gene3D" id="3.40.50.12780">
    <property type="entry name" value="N-terminal domain of ligase-like"/>
    <property type="match status" value="3"/>
</dbReference>
<dbReference type="NCBIfam" id="NF003417">
    <property type="entry name" value="PRK04813.1"/>
    <property type="match status" value="5"/>
</dbReference>
<dbReference type="GO" id="GO:0031177">
    <property type="term" value="F:phosphopantetheine binding"/>
    <property type="evidence" value="ECO:0007669"/>
    <property type="project" value="InterPro"/>
</dbReference>
<reference evidence="6" key="1">
    <citation type="submission" date="2021-03" db="EMBL/GenBank/DDBJ databases">
        <title>Acanthopleuribacteraceae sp. M133.</title>
        <authorList>
            <person name="Wang G."/>
        </authorList>
    </citation>
    <scope>NUCLEOTIDE SEQUENCE</scope>
    <source>
        <strain evidence="6">M133</strain>
    </source>
</reference>
<dbReference type="PANTHER" id="PTHR45527:SF1">
    <property type="entry name" value="FATTY ACID SYNTHASE"/>
    <property type="match status" value="1"/>
</dbReference>
<feature type="compositionally biased region" description="Basic and acidic residues" evidence="4">
    <location>
        <begin position="2115"/>
        <end position="2124"/>
    </location>
</feature>
<dbReference type="Pfam" id="PF00668">
    <property type="entry name" value="Condensation"/>
    <property type="match status" value="5"/>
</dbReference>
<dbReference type="InterPro" id="IPR020845">
    <property type="entry name" value="AMP-binding_CS"/>
</dbReference>
<gene>
    <name evidence="6" type="ORF">J3U87_07245</name>
</gene>
<feature type="region of interest" description="Disordered" evidence="4">
    <location>
        <begin position="5570"/>
        <end position="5589"/>
    </location>
</feature>
<dbReference type="InterPro" id="IPR006162">
    <property type="entry name" value="Ppantetheine_attach_site"/>
</dbReference>
<dbReference type="Pfam" id="PF00550">
    <property type="entry name" value="PP-binding"/>
    <property type="match status" value="5"/>
</dbReference>
<dbReference type="GO" id="GO:0044550">
    <property type="term" value="P:secondary metabolite biosynthetic process"/>
    <property type="evidence" value="ECO:0007669"/>
    <property type="project" value="TreeGrafter"/>
</dbReference>
<dbReference type="SUPFAM" id="SSF47336">
    <property type="entry name" value="ACP-like"/>
    <property type="match status" value="5"/>
</dbReference>
<dbReference type="Gene3D" id="3.30.300.30">
    <property type="match status" value="5"/>
</dbReference>
<evidence type="ECO:0000259" key="5">
    <source>
        <dbReference type="PROSITE" id="PS50075"/>
    </source>
</evidence>
<dbReference type="FunFam" id="3.40.50.12780:FF:000012">
    <property type="entry name" value="Non-ribosomal peptide synthetase"/>
    <property type="match status" value="1"/>
</dbReference>
<dbReference type="FunFam" id="3.40.50.980:FF:000001">
    <property type="entry name" value="Non-ribosomal peptide synthetase"/>
    <property type="match status" value="2"/>
</dbReference>
<dbReference type="CDD" id="cd05930">
    <property type="entry name" value="A_NRPS"/>
    <property type="match status" value="5"/>
</dbReference>
<feature type="compositionally biased region" description="Acidic residues" evidence="4">
    <location>
        <begin position="5575"/>
        <end position="5589"/>
    </location>
</feature>
<dbReference type="InterPro" id="IPR029058">
    <property type="entry name" value="AB_hydrolase_fold"/>
</dbReference>
<name>A0A8A4TRV7_SULCO</name>
<keyword evidence="3" id="KW-0597">Phosphoprotein</keyword>
<dbReference type="GO" id="GO:0005829">
    <property type="term" value="C:cytosol"/>
    <property type="evidence" value="ECO:0007669"/>
    <property type="project" value="TreeGrafter"/>
</dbReference>
<dbReference type="KEGG" id="scor:J3U87_07245"/>
<dbReference type="PANTHER" id="PTHR45527">
    <property type="entry name" value="NONRIBOSOMAL PEPTIDE SYNTHETASE"/>
    <property type="match status" value="1"/>
</dbReference>
<evidence type="ECO:0000256" key="4">
    <source>
        <dbReference type="SAM" id="MobiDB-lite"/>
    </source>
</evidence>
<dbReference type="SUPFAM" id="SSF56801">
    <property type="entry name" value="Acetyl-CoA synthetase-like"/>
    <property type="match status" value="5"/>
</dbReference>
<dbReference type="PROSITE" id="PS50075">
    <property type="entry name" value="CARRIER"/>
    <property type="match status" value="5"/>
</dbReference>
<dbReference type="Gene3D" id="3.40.50.1820">
    <property type="entry name" value="alpha/beta hydrolase"/>
    <property type="match status" value="2"/>
</dbReference>
<dbReference type="Gene3D" id="3.30.559.30">
    <property type="entry name" value="Nonribosomal peptide synthetase, condensation domain"/>
    <property type="match status" value="5"/>
</dbReference>
<dbReference type="InterPro" id="IPR045851">
    <property type="entry name" value="AMP-bd_C_sf"/>
</dbReference>
<dbReference type="FunFam" id="1.10.1200.10:FF:000016">
    <property type="entry name" value="Non-ribosomal peptide synthase"/>
    <property type="match status" value="3"/>
</dbReference>
<dbReference type="InterPro" id="IPR020806">
    <property type="entry name" value="PKS_PP-bd"/>
</dbReference>
<feature type="domain" description="Carrier" evidence="5">
    <location>
        <begin position="4242"/>
        <end position="4317"/>
    </location>
</feature>
<dbReference type="FunFam" id="3.30.300.30:FF:000015">
    <property type="entry name" value="Nonribosomal peptide synthase SidD"/>
    <property type="match status" value="1"/>
</dbReference>
<dbReference type="Pfam" id="PF00501">
    <property type="entry name" value="AMP-binding"/>
    <property type="match status" value="5"/>
</dbReference>
<dbReference type="InterPro" id="IPR025110">
    <property type="entry name" value="AMP-bd_C"/>
</dbReference>